<sequence>MLSDLDKSVNCTLVKTIKEFKGMKANDVVKYIEGEPYVGIVPVEPGSTNAIFNDNSKIAGLNTENFEINEGLIRFDIIFYVRVPSKSGNNSNNENGISQVIINIEAQKDEPKKYQIINRAVFYISRLVSSQKQRDFINMNYDDIKKVYSIWVCMGMEENTMCHIHLTKDDLIGKHNWRGNLDLLNIVMIGISDTLPEHDNTYEMHRLLAALFTNTLNAKQKIDIINKEYDIPVESDIEEGVSIMCNLSQGIEEKALEKGRSAGIAQGKTSAQIDIILNMYNNNFTIEQIALATQYDVDKIKEIIQKN</sequence>
<evidence type="ECO:0000313" key="1">
    <source>
        <dbReference type="EMBL" id="KQC85727.1"/>
    </source>
</evidence>
<proteinExistence type="predicted"/>
<name>A0AAW3JSB2_9FIRM</name>
<organism evidence="1 2">
    <name type="scientific">Butyribacter intestini</name>
    <dbReference type="NCBI Taxonomy" id="1703332"/>
    <lineage>
        <taxon>Bacteria</taxon>
        <taxon>Bacillati</taxon>
        <taxon>Bacillota</taxon>
        <taxon>Clostridia</taxon>
        <taxon>Lachnospirales</taxon>
        <taxon>Lachnospiraceae</taxon>
        <taxon>Butyribacter</taxon>
    </lineage>
</organism>
<keyword evidence="2" id="KW-1185">Reference proteome</keyword>
<dbReference type="Proteomes" id="UP000050833">
    <property type="component" value="Unassembled WGS sequence"/>
</dbReference>
<dbReference type="EMBL" id="LLKB01000001">
    <property type="protein sequence ID" value="KQC85727.1"/>
    <property type="molecule type" value="Genomic_DNA"/>
</dbReference>
<protein>
    <recommendedName>
        <fullName evidence="3">PD-(D/E)XK nuclease family transposase</fullName>
    </recommendedName>
</protein>
<accession>A0AAW3JSB2</accession>
<dbReference type="RefSeq" id="WP_055940537.1">
    <property type="nucleotide sequence ID" value="NZ_LLKB01000001.1"/>
</dbReference>
<dbReference type="AlphaFoldDB" id="A0AAW3JSB2"/>
<reference evidence="1 2" key="1">
    <citation type="submission" date="2015-10" db="EMBL/GenBank/DDBJ databases">
        <title>Butyribacter intestini gen. nov., sp. nov., a butyric acid-producing bacterium of the family Lachnospiraceae isolated from the human faeces.</title>
        <authorList>
            <person name="Zou Y."/>
            <person name="Xue W."/>
            <person name="Luo G."/>
            <person name="Lv M."/>
        </authorList>
    </citation>
    <scope>NUCLEOTIDE SEQUENCE [LARGE SCALE GENOMIC DNA]</scope>
    <source>
        <strain evidence="1 2">TF01-11</strain>
    </source>
</reference>
<evidence type="ECO:0008006" key="3">
    <source>
        <dbReference type="Google" id="ProtNLM"/>
    </source>
</evidence>
<evidence type="ECO:0000313" key="2">
    <source>
        <dbReference type="Proteomes" id="UP000050833"/>
    </source>
</evidence>
<comment type="caution">
    <text evidence="1">The sequence shown here is derived from an EMBL/GenBank/DDBJ whole genome shotgun (WGS) entry which is preliminary data.</text>
</comment>
<gene>
    <name evidence="1" type="ORF">APZ18_00510</name>
</gene>